<accession>A0A382CLA0</accession>
<dbReference type="Gene3D" id="2.60.120.10">
    <property type="entry name" value="Jelly Rolls"/>
    <property type="match status" value="2"/>
</dbReference>
<evidence type="ECO:0008006" key="5">
    <source>
        <dbReference type="Google" id="ProtNLM"/>
    </source>
</evidence>
<evidence type="ECO:0000313" key="4">
    <source>
        <dbReference type="EMBL" id="SVB27008.1"/>
    </source>
</evidence>
<dbReference type="InterPro" id="IPR014710">
    <property type="entry name" value="RmlC-like_jellyroll"/>
</dbReference>
<feature type="domain" description="Pirin N-terminal" evidence="2">
    <location>
        <begin position="111"/>
        <end position="188"/>
    </location>
</feature>
<dbReference type="AlphaFoldDB" id="A0A382CLA0"/>
<evidence type="ECO:0000256" key="1">
    <source>
        <dbReference type="ARBA" id="ARBA00008416"/>
    </source>
</evidence>
<organism evidence="4">
    <name type="scientific">marine metagenome</name>
    <dbReference type="NCBI Taxonomy" id="408172"/>
    <lineage>
        <taxon>unclassified sequences</taxon>
        <taxon>metagenomes</taxon>
        <taxon>ecological metagenomes</taxon>
    </lineage>
</organism>
<dbReference type="InterPro" id="IPR011051">
    <property type="entry name" value="RmlC_Cupin_sf"/>
</dbReference>
<dbReference type="Pfam" id="PF05726">
    <property type="entry name" value="Pirin_C"/>
    <property type="match status" value="1"/>
</dbReference>
<dbReference type="Pfam" id="PF02678">
    <property type="entry name" value="Pirin"/>
    <property type="match status" value="1"/>
</dbReference>
<evidence type="ECO:0000259" key="3">
    <source>
        <dbReference type="Pfam" id="PF05726"/>
    </source>
</evidence>
<sequence length="387" mass="43432">MFVNFIVKKFSRKDILKLMGLAGLTSISGTFFNQVYGKDMKKNTIEDDKNSIKNITKLPETGTWPTEDPFLFCVHHHDVYPSANQNLGPNASLFGRDIGQDFSNKDGWSMYHGSIIPGFPRHPHRGFETVTIVEKGLIDHADSLGAAARYGNGDVQWLTAGNGIQHAEMFPLFDKVNNNSIDFFQIWVNLPASRKRVEPYFSMFWADKVPVINIQDSKGRITEVTIIAGQHGKNKPPNPPPDSWASESKNNLAMWIIKLQSNAEWVLPATSSTVNRSLYIVNGNGIKIGTQLINARNQVELIPDNDVTITDNDGGTKLLLLQGEPISEPIVKHGPFVMNTQSEIRQAYYDYQNTQFGGWNWGKDDPVHGKEYKRFAKLVDGREEKPG</sequence>
<dbReference type="SUPFAM" id="SSF51182">
    <property type="entry name" value="RmlC-like cupins"/>
    <property type="match status" value="1"/>
</dbReference>
<dbReference type="PANTHER" id="PTHR13903:SF8">
    <property type="entry name" value="PIRIN"/>
    <property type="match status" value="1"/>
</dbReference>
<dbReference type="EMBL" id="UINC01035114">
    <property type="protein sequence ID" value="SVB27008.1"/>
    <property type="molecule type" value="Genomic_DNA"/>
</dbReference>
<reference evidence="4" key="1">
    <citation type="submission" date="2018-05" db="EMBL/GenBank/DDBJ databases">
        <authorList>
            <person name="Lanie J.A."/>
            <person name="Ng W.-L."/>
            <person name="Kazmierczak K.M."/>
            <person name="Andrzejewski T.M."/>
            <person name="Davidsen T.M."/>
            <person name="Wayne K.J."/>
            <person name="Tettelin H."/>
            <person name="Glass J.I."/>
            <person name="Rusch D."/>
            <person name="Podicherti R."/>
            <person name="Tsui H.-C.T."/>
            <person name="Winkler M.E."/>
        </authorList>
    </citation>
    <scope>NUCLEOTIDE SEQUENCE</scope>
</reference>
<comment type="similarity">
    <text evidence="1">Belongs to the pirin family.</text>
</comment>
<feature type="domain" description="Pirin C-terminal" evidence="3">
    <location>
        <begin position="257"/>
        <end position="357"/>
    </location>
</feature>
<name>A0A382CLA0_9ZZZZ</name>
<evidence type="ECO:0000259" key="2">
    <source>
        <dbReference type="Pfam" id="PF02678"/>
    </source>
</evidence>
<dbReference type="InterPro" id="IPR012093">
    <property type="entry name" value="Pirin"/>
</dbReference>
<gene>
    <name evidence="4" type="ORF">METZ01_LOCUS179862</name>
</gene>
<dbReference type="PANTHER" id="PTHR13903">
    <property type="entry name" value="PIRIN-RELATED"/>
    <property type="match status" value="1"/>
</dbReference>
<dbReference type="InterPro" id="IPR008778">
    <property type="entry name" value="Pirin_C_dom"/>
</dbReference>
<dbReference type="InterPro" id="IPR003829">
    <property type="entry name" value="Pirin_N_dom"/>
</dbReference>
<proteinExistence type="inferred from homology"/>
<protein>
    <recommendedName>
        <fullName evidence="5">Pirin N-terminal domain-containing protein</fullName>
    </recommendedName>
</protein>